<dbReference type="PRINTS" id="PR00081">
    <property type="entry name" value="GDHRDH"/>
</dbReference>
<sequence>MSKDGGRALPPRPRKGSTALQVLKGIDLSGVFILITGANTGIGLETARALALHNAHVTLACRNMDAAERVKAAIKGEKADASVATIQLDLAELQSVERCASEYLASGKPLHVLILNAGVYNPQERTTKNGFETTFQVNHLAQFHLTNLLMERLLGSSPSRVVVVASTGHQLTTIPSDQNRWWDYFSPNETNMTNMNTAYTVSKLANVLFASELDRRMRDKGVRAFSVHPGVIITDITRNAAHCKALFTCCGCATISTEQGAATTVYCATAEGLELVGGQYFDQLVMKRPSRSARNEVNWTPFWLLSERMIDKYRSTRMSAV</sequence>
<comment type="similarity">
    <text evidence="1">Belongs to the short-chain dehydrogenases/reductases (SDR) family.</text>
</comment>
<evidence type="ECO:0000256" key="2">
    <source>
        <dbReference type="ARBA" id="ARBA00022857"/>
    </source>
</evidence>
<evidence type="ECO:0000313" key="5">
    <source>
        <dbReference type="WBParaSite" id="PSAMB.scaffold893size39148.g9522.t1"/>
    </source>
</evidence>
<dbReference type="CDD" id="cd05327">
    <property type="entry name" value="retinol-DH_like_SDR_c_like"/>
    <property type="match status" value="1"/>
</dbReference>
<dbReference type="WBParaSite" id="PSAMB.scaffold893size39148.g9522.t1">
    <property type="protein sequence ID" value="PSAMB.scaffold893size39148.g9522.t1"/>
    <property type="gene ID" value="PSAMB.scaffold893size39148.g9522"/>
</dbReference>
<keyword evidence="2" id="KW-0521">NADP</keyword>
<evidence type="ECO:0000313" key="4">
    <source>
        <dbReference type="Proteomes" id="UP000887566"/>
    </source>
</evidence>
<dbReference type="PANTHER" id="PTHR24320:SF282">
    <property type="entry name" value="WW DOMAIN-CONTAINING OXIDOREDUCTASE"/>
    <property type="match status" value="1"/>
</dbReference>
<evidence type="ECO:0000256" key="3">
    <source>
        <dbReference type="ARBA" id="ARBA00023002"/>
    </source>
</evidence>
<dbReference type="FunFam" id="3.40.50.720:FF:000353">
    <property type="entry name" value="WW domain-containing oxidoreductase"/>
    <property type="match status" value="1"/>
</dbReference>
<dbReference type="Proteomes" id="UP000887566">
    <property type="component" value="Unplaced"/>
</dbReference>
<dbReference type="GO" id="GO:0016491">
    <property type="term" value="F:oxidoreductase activity"/>
    <property type="evidence" value="ECO:0007669"/>
    <property type="project" value="UniProtKB-KW"/>
</dbReference>
<dbReference type="AlphaFoldDB" id="A0A914XPP2"/>
<keyword evidence="3" id="KW-0560">Oxidoreductase</keyword>
<keyword evidence="4" id="KW-1185">Reference proteome</keyword>
<dbReference type="InterPro" id="IPR002347">
    <property type="entry name" value="SDR_fam"/>
</dbReference>
<reference evidence="5" key="1">
    <citation type="submission" date="2022-11" db="UniProtKB">
        <authorList>
            <consortium name="WormBaseParasite"/>
        </authorList>
    </citation>
    <scope>IDENTIFICATION</scope>
</reference>
<dbReference type="InterPro" id="IPR036291">
    <property type="entry name" value="NAD(P)-bd_dom_sf"/>
</dbReference>
<organism evidence="4 5">
    <name type="scientific">Plectus sambesii</name>
    <dbReference type="NCBI Taxonomy" id="2011161"/>
    <lineage>
        <taxon>Eukaryota</taxon>
        <taxon>Metazoa</taxon>
        <taxon>Ecdysozoa</taxon>
        <taxon>Nematoda</taxon>
        <taxon>Chromadorea</taxon>
        <taxon>Plectida</taxon>
        <taxon>Plectina</taxon>
        <taxon>Plectoidea</taxon>
        <taxon>Plectidae</taxon>
        <taxon>Plectus</taxon>
    </lineage>
</organism>
<dbReference type="Pfam" id="PF00106">
    <property type="entry name" value="adh_short"/>
    <property type="match status" value="1"/>
</dbReference>
<name>A0A914XPP2_9BILA</name>
<evidence type="ECO:0000256" key="1">
    <source>
        <dbReference type="ARBA" id="ARBA00006484"/>
    </source>
</evidence>
<dbReference type="PANTHER" id="PTHR24320">
    <property type="entry name" value="RETINOL DEHYDROGENASE"/>
    <property type="match status" value="1"/>
</dbReference>
<dbReference type="SUPFAM" id="SSF51735">
    <property type="entry name" value="NAD(P)-binding Rossmann-fold domains"/>
    <property type="match status" value="1"/>
</dbReference>
<dbReference type="Gene3D" id="3.40.50.720">
    <property type="entry name" value="NAD(P)-binding Rossmann-like Domain"/>
    <property type="match status" value="1"/>
</dbReference>
<accession>A0A914XPP2</accession>
<proteinExistence type="inferred from homology"/>
<protein>
    <submittedName>
        <fullName evidence="5">WW domain-containing oxidoreductase</fullName>
    </submittedName>
</protein>